<comment type="caution">
    <text evidence="1">The sequence shown here is derived from an EMBL/GenBank/DDBJ whole genome shotgun (WGS) entry which is preliminary data.</text>
</comment>
<accession>A0ABQ5JLZ6</accession>
<reference evidence="1" key="1">
    <citation type="journal article" date="2022" name="Int. J. Syst. Evol. Microbiol.">
        <title>A novel species of lactic acid bacteria, Ligilactobacillus pabuli sp. nov., isolated from alfalfa silage.</title>
        <authorList>
            <person name="Tohno M."/>
            <person name="Tanizawa Y."/>
            <person name="Sawada H."/>
            <person name="Sakamoto M."/>
            <person name="Ohkuma M."/>
            <person name="Kobayashi H."/>
        </authorList>
    </citation>
    <scope>NUCLEOTIDE SEQUENCE</scope>
    <source>
        <strain evidence="1">AF129</strain>
    </source>
</reference>
<evidence type="ECO:0000313" key="2">
    <source>
        <dbReference type="Proteomes" id="UP001055149"/>
    </source>
</evidence>
<gene>
    <name evidence="1" type="ORF">LPAF129_18430</name>
</gene>
<organism evidence="1 2">
    <name type="scientific">Ligilactobacillus pabuli</name>
    <dbReference type="NCBI Taxonomy" id="2886039"/>
    <lineage>
        <taxon>Bacteria</taxon>
        <taxon>Bacillati</taxon>
        <taxon>Bacillota</taxon>
        <taxon>Bacilli</taxon>
        <taxon>Lactobacillales</taxon>
        <taxon>Lactobacillaceae</taxon>
        <taxon>Ligilactobacillus</taxon>
    </lineage>
</organism>
<evidence type="ECO:0000313" key="1">
    <source>
        <dbReference type="EMBL" id="GKS82157.1"/>
    </source>
</evidence>
<name>A0ABQ5JLZ6_9LACO</name>
<dbReference type="EMBL" id="BQXH01000020">
    <property type="protein sequence ID" value="GKS82157.1"/>
    <property type="molecule type" value="Genomic_DNA"/>
</dbReference>
<sequence>MATKFVAYPVVITPEKNNEYYDYLVFLPDFGAYCQANSILGALRVAAKFITNYSMTAALPEMKLELPPASGEQVVTFVNAQITE</sequence>
<dbReference type="Proteomes" id="UP001055149">
    <property type="component" value="Unassembled WGS sequence"/>
</dbReference>
<protein>
    <recommendedName>
        <fullName evidence="3">HicB-like antitoxin of toxin-antitoxin system domain-containing protein</fullName>
    </recommendedName>
</protein>
<dbReference type="Gene3D" id="3.30.160.250">
    <property type="match status" value="1"/>
</dbReference>
<evidence type="ECO:0008006" key="3">
    <source>
        <dbReference type="Google" id="ProtNLM"/>
    </source>
</evidence>
<keyword evidence="2" id="KW-1185">Reference proteome</keyword>
<proteinExistence type="predicted"/>
<dbReference type="RefSeq" id="WP_244056473.1">
    <property type="nucleotide sequence ID" value="NZ_BQXH01000020.1"/>
</dbReference>